<dbReference type="Gene3D" id="1.10.1040.10">
    <property type="entry name" value="N-(1-d-carboxylethyl)-l-norvaline Dehydrogenase, domain 2"/>
    <property type="match status" value="1"/>
</dbReference>
<dbReference type="Pfam" id="PF00725">
    <property type="entry name" value="3HCDH"/>
    <property type="match status" value="1"/>
</dbReference>
<dbReference type="GO" id="GO:0006631">
    <property type="term" value="P:fatty acid metabolic process"/>
    <property type="evidence" value="ECO:0007669"/>
    <property type="project" value="InterPro"/>
</dbReference>
<dbReference type="InterPro" id="IPR008927">
    <property type="entry name" value="6-PGluconate_DH-like_C_sf"/>
</dbReference>
<dbReference type="InterPro" id="IPR013328">
    <property type="entry name" value="6PGD_dom2"/>
</dbReference>
<protein>
    <submittedName>
        <fullName evidence="2">Protein containing 3-hydroxyacyl-CoA dehydrogenase</fullName>
        <ecNumber evidence="2">5.-.-.-</ecNumber>
    </submittedName>
</protein>
<dbReference type="AlphaFoldDB" id="T1A9N1"/>
<reference evidence="2" key="2">
    <citation type="journal article" date="2014" name="ISME J.">
        <title>Microbial stratification in low pH oxic and suboxic macroscopic growths along an acid mine drainage.</title>
        <authorList>
            <person name="Mendez-Garcia C."/>
            <person name="Mesa V."/>
            <person name="Sprenger R.R."/>
            <person name="Richter M."/>
            <person name="Diez M.S."/>
            <person name="Solano J."/>
            <person name="Bargiela R."/>
            <person name="Golyshina O.V."/>
            <person name="Manteca A."/>
            <person name="Ramos J.L."/>
            <person name="Gallego J.R."/>
            <person name="Llorente I."/>
            <person name="Martins Dos Santos V.A."/>
            <person name="Jensen O.N."/>
            <person name="Pelaez A.I."/>
            <person name="Sanchez J."/>
            <person name="Ferrer M."/>
        </authorList>
    </citation>
    <scope>NUCLEOTIDE SEQUENCE</scope>
</reference>
<dbReference type="InterPro" id="IPR006108">
    <property type="entry name" value="3HC_DH_C"/>
</dbReference>
<proteinExistence type="predicted"/>
<sequence>IGLDVCKDIMDSIYNETKDEKFKPTEMLVKLVSEGKLGRKSGEGFYQYDK</sequence>
<dbReference type="SUPFAM" id="SSF48179">
    <property type="entry name" value="6-phosphogluconate dehydrogenase C-terminal domain-like"/>
    <property type="match status" value="1"/>
</dbReference>
<evidence type="ECO:0000259" key="1">
    <source>
        <dbReference type="Pfam" id="PF00725"/>
    </source>
</evidence>
<dbReference type="EC" id="5.-.-.-" evidence="2"/>
<feature type="non-terminal residue" evidence="2">
    <location>
        <position position="1"/>
    </location>
</feature>
<organism evidence="2">
    <name type="scientific">mine drainage metagenome</name>
    <dbReference type="NCBI Taxonomy" id="410659"/>
    <lineage>
        <taxon>unclassified sequences</taxon>
        <taxon>metagenomes</taxon>
        <taxon>ecological metagenomes</taxon>
    </lineage>
</organism>
<evidence type="ECO:0000313" key="2">
    <source>
        <dbReference type="EMBL" id="EQD37599.1"/>
    </source>
</evidence>
<reference evidence="2" key="1">
    <citation type="submission" date="2013-08" db="EMBL/GenBank/DDBJ databases">
        <authorList>
            <person name="Mendez C."/>
            <person name="Richter M."/>
            <person name="Ferrer M."/>
            <person name="Sanchez J."/>
        </authorList>
    </citation>
    <scope>NUCLEOTIDE SEQUENCE</scope>
</reference>
<feature type="domain" description="3-hydroxyacyl-CoA dehydrogenase C-terminal" evidence="1">
    <location>
        <begin position="1"/>
        <end position="48"/>
    </location>
</feature>
<keyword evidence="2" id="KW-0413">Isomerase</keyword>
<name>T1A9N1_9ZZZZ</name>
<dbReference type="GO" id="GO:0016616">
    <property type="term" value="F:oxidoreductase activity, acting on the CH-OH group of donors, NAD or NADP as acceptor"/>
    <property type="evidence" value="ECO:0007669"/>
    <property type="project" value="InterPro"/>
</dbReference>
<dbReference type="EMBL" id="AUZY01010690">
    <property type="protein sequence ID" value="EQD37599.1"/>
    <property type="molecule type" value="Genomic_DNA"/>
</dbReference>
<accession>T1A9N1</accession>
<comment type="caution">
    <text evidence="2">The sequence shown here is derived from an EMBL/GenBank/DDBJ whole genome shotgun (WGS) entry which is preliminary data.</text>
</comment>
<dbReference type="GO" id="GO:0016853">
    <property type="term" value="F:isomerase activity"/>
    <property type="evidence" value="ECO:0007669"/>
    <property type="project" value="UniProtKB-KW"/>
</dbReference>
<gene>
    <name evidence="2" type="ORF">B1B_16079</name>
</gene>